<organism evidence="3 5">
    <name type="scientific">Labedella gwakjiensis</name>
    <dbReference type="NCBI Taxonomy" id="390269"/>
    <lineage>
        <taxon>Bacteria</taxon>
        <taxon>Bacillati</taxon>
        <taxon>Actinomycetota</taxon>
        <taxon>Actinomycetes</taxon>
        <taxon>Micrococcales</taxon>
        <taxon>Microbacteriaceae</taxon>
        <taxon>Labedella</taxon>
    </lineage>
</organism>
<dbReference type="GO" id="GO:0006754">
    <property type="term" value="P:ATP biosynthetic process"/>
    <property type="evidence" value="ECO:0007669"/>
    <property type="project" value="TreeGrafter"/>
</dbReference>
<evidence type="ECO:0000256" key="1">
    <source>
        <dbReference type="ARBA" id="ARBA00022801"/>
    </source>
</evidence>
<reference evidence="4 6" key="2">
    <citation type="submission" date="2018-12" db="EMBL/GenBank/DDBJ databases">
        <authorList>
            <person name="hu s."/>
            <person name="Xu Y."/>
            <person name="Xu B."/>
            <person name="Li F."/>
        </authorList>
    </citation>
    <scope>NUCLEOTIDE SEQUENCE [LARGE SCALE GENOMIC DNA]</scope>
    <source>
        <strain evidence="4 6">KSW2-17</strain>
    </source>
</reference>
<dbReference type="PANTHER" id="PTHR21340:SF0">
    <property type="entry name" value="BIS(5'-NUCLEOSYL)-TETRAPHOSPHATASE [ASYMMETRICAL]"/>
    <property type="match status" value="1"/>
</dbReference>
<evidence type="ECO:0000313" key="5">
    <source>
        <dbReference type="Proteomes" id="UP000241203"/>
    </source>
</evidence>
<proteinExistence type="predicted"/>
<dbReference type="Pfam" id="PF00293">
    <property type="entry name" value="NUDIX"/>
    <property type="match status" value="1"/>
</dbReference>
<gene>
    <name evidence="3" type="ORF">CLV49_1679</name>
    <name evidence="4" type="ORF">ELQ93_10805</name>
</gene>
<feature type="domain" description="Nudix hydrolase" evidence="2">
    <location>
        <begin position="9"/>
        <end position="135"/>
    </location>
</feature>
<dbReference type="Proteomes" id="UP000268291">
    <property type="component" value="Unassembled WGS sequence"/>
</dbReference>
<keyword evidence="1" id="KW-0378">Hydrolase</keyword>
<dbReference type="EMBL" id="RZGY01000001">
    <property type="protein sequence ID" value="RUQ87375.1"/>
    <property type="molecule type" value="Genomic_DNA"/>
</dbReference>
<dbReference type="Proteomes" id="UP000241203">
    <property type="component" value="Unassembled WGS sequence"/>
</dbReference>
<accession>A0A2P8GVS5</accession>
<dbReference type="InterPro" id="IPR000086">
    <property type="entry name" value="NUDIX_hydrolase_dom"/>
</dbReference>
<dbReference type="OrthoDB" id="9801098at2"/>
<dbReference type="CDD" id="cd04690">
    <property type="entry name" value="NUDIX_Hydrolase"/>
    <property type="match status" value="1"/>
</dbReference>
<dbReference type="InterPro" id="IPR051325">
    <property type="entry name" value="Nudix_hydrolase_domain"/>
</dbReference>
<reference evidence="3 5" key="1">
    <citation type="submission" date="2018-03" db="EMBL/GenBank/DDBJ databases">
        <title>Genomic Encyclopedia of Archaeal and Bacterial Type Strains, Phase II (KMG-II): from individual species to whole genera.</title>
        <authorList>
            <person name="Goeker M."/>
        </authorList>
    </citation>
    <scope>NUCLEOTIDE SEQUENCE [LARGE SCALE GENOMIC DNA]</scope>
    <source>
        <strain evidence="3 5">DSM 21548</strain>
    </source>
</reference>
<evidence type="ECO:0000313" key="6">
    <source>
        <dbReference type="Proteomes" id="UP000268291"/>
    </source>
</evidence>
<evidence type="ECO:0000313" key="4">
    <source>
        <dbReference type="EMBL" id="RUQ87375.1"/>
    </source>
</evidence>
<dbReference type="Gene3D" id="3.90.79.10">
    <property type="entry name" value="Nucleoside Triphosphate Pyrophosphohydrolase"/>
    <property type="match status" value="1"/>
</dbReference>
<dbReference type="GO" id="GO:0004081">
    <property type="term" value="F:bis(5'-nucleosyl)-tetraphosphatase (asymmetrical) activity"/>
    <property type="evidence" value="ECO:0007669"/>
    <property type="project" value="TreeGrafter"/>
</dbReference>
<dbReference type="PROSITE" id="PS51462">
    <property type="entry name" value="NUDIX"/>
    <property type="match status" value="1"/>
</dbReference>
<name>A0A2P8GVS5_9MICO</name>
<keyword evidence="6" id="KW-1185">Reference proteome</keyword>
<protein>
    <submittedName>
        <fullName evidence="3">ADP-ribose pyrophosphatase YjhB (NUDIX family)</fullName>
    </submittedName>
    <submittedName>
        <fullName evidence="4">NUDIX domain-containing protein</fullName>
    </submittedName>
</protein>
<dbReference type="RefSeq" id="WP_106563130.1">
    <property type="nucleotide sequence ID" value="NZ_PYAU01000001.1"/>
</dbReference>
<sequence length="139" mass="15263">MPEPEPALPDILVAALALVRDRRVLMVTARARDVLYMPGGKIDDGESAADAAVRESLEEVAVRLRPESVRELFTVVTQAHGEPDGRLVRMAVFAGDTDDDPRPSSEIDAIHWVDSRAHDRCPPAGREVLTRLVALDFID</sequence>
<evidence type="ECO:0000313" key="3">
    <source>
        <dbReference type="EMBL" id="PSL38067.1"/>
    </source>
</evidence>
<dbReference type="AlphaFoldDB" id="A0A2P8GVS5"/>
<dbReference type="EMBL" id="PYAU01000001">
    <property type="protein sequence ID" value="PSL38067.1"/>
    <property type="molecule type" value="Genomic_DNA"/>
</dbReference>
<dbReference type="InterPro" id="IPR015797">
    <property type="entry name" value="NUDIX_hydrolase-like_dom_sf"/>
</dbReference>
<evidence type="ECO:0000259" key="2">
    <source>
        <dbReference type="PROSITE" id="PS51462"/>
    </source>
</evidence>
<dbReference type="SUPFAM" id="SSF55811">
    <property type="entry name" value="Nudix"/>
    <property type="match status" value="1"/>
</dbReference>
<dbReference type="GO" id="GO:0006167">
    <property type="term" value="P:AMP biosynthetic process"/>
    <property type="evidence" value="ECO:0007669"/>
    <property type="project" value="TreeGrafter"/>
</dbReference>
<comment type="caution">
    <text evidence="3">The sequence shown here is derived from an EMBL/GenBank/DDBJ whole genome shotgun (WGS) entry which is preliminary data.</text>
</comment>
<dbReference type="PANTHER" id="PTHR21340">
    <property type="entry name" value="DIADENOSINE 5,5-P1,P4-TETRAPHOSPHATE PYROPHOSPHOHYDROLASE MUTT"/>
    <property type="match status" value="1"/>
</dbReference>